<dbReference type="SUPFAM" id="SSF53649">
    <property type="entry name" value="Alkaline phosphatase-like"/>
    <property type="match status" value="1"/>
</dbReference>
<evidence type="ECO:0000313" key="1">
    <source>
        <dbReference type="EMBL" id="NWJ48038.1"/>
    </source>
</evidence>
<dbReference type="InterPro" id="IPR017850">
    <property type="entry name" value="Alkaline_phosphatase_core_sf"/>
</dbReference>
<evidence type="ECO:0000313" key="2">
    <source>
        <dbReference type="EMBL" id="WJW69942.1"/>
    </source>
</evidence>
<gene>
    <name evidence="1" type="ORF">HXX08_19460</name>
    <name evidence="2" type="ORF">OZ401_003574</name>
</gene>
<evidence type="ECO:0000313" key="3">
    <source>
        <dbReference type="Proteomes" id="UP000521676"/>
    </source>
</evidence>
<reference evidence="1 3" key="1">
    <citation type="submission" date="2020-06" db="EMBL/GenBank/DDBJ databases">
        <title>Anoxygenic phototrophic Chloroflexota member uses a Type I reaction center.</title>
        <authorList>
            <person name="Tsuji J.M."/>
            <person name="Shaw N.A."/>
            <person name="Nagashima S."/>
            <person name="Venkiteswaran J."/>
            <person name="Schiff S.L."/>
            <person name="Hanada S."/>
            <person name="Tank M."/>
            <person name="Neufeld J.D."/>
        </authorList>
    </citation>
    <scope>NUCLEOTIDE SEQUENCE [LARGE SCALE GENOMIC DNA]</scope>
    <source>
        <strain evidence="1">L227-S17</strain>
    </source>
</reference>
<reference evidence="2" key="2">
    <citation type="journal article" date="2024" name="Nature">
        <title>Anoxygenic phototroph of the Chloroflexota uses a type I reaction centre.</title>
        <authorList>
            <person name="Tsuji J.M."/>
            <person name="Shaw N.A."/>
            <person name="Nagashima S."/>
            <person name="Venkiteswaran J.J."/>
            <person name="Schiff S.L."/>
            <person name="Watanabe T."/>
            <person name="Fukui M."/>
            <person name="Hanada S."/>
            <person name="Tank M."/>
            <person name="Neufeld J.D."/>
        </authorList>
    </citation>
    <scope>NUCLEOTIDE SEQUENCE</scope>
    <source>
        <strain evidence="2">L227-S17</strain>
    </source>
</reference>
<dbReference type="RefSeq" id="WP_341471819.1">
    <property type="nucleotide sequence ID" value="NZ_CP128400.1"/>
</dbReference>
<dbReference type="Proteomes" id="UP001431572">
    <property type="component" value="Chromosome 2"/>
</dbReference>
<dbReference type="Pfam" id="PF01663">
    <property type="entry name" value="Phosphodiest"/>
    <property type="match status" value="1"/>
</dbReference>
<protein>
    <submittedName>
        <fullName evidence="1">Alkaline phosphatase family protein</fullName>
    </submittedName>
</protein>
<organism evidence="1 3">
    <name type="scientific">Candidatus Chlorohelix allophototropha</name>
    <dbReference type="NCBI Taxonomy" id="3003348"/>
    <lineage>
        <taxon>Bacteria</taxon>
        <taxon>Bacillati</taxon>
        <taxon>Chloroflexota</taxon>
        <taxon>Chloroflexia</taxon>
        <taxon>Candidatus Chloroheliales</taxon>
        <taxon>Candidatus Chloroheliaceae</taxon>
        <taxon>Candidatus Chlorohelix</taxon>
    </lineage>
</organism>
<dbReference type="AlphaFoldDB" id="A0A8T7M7D3"/>
<dbReference type="EMBL" id="CP128400">
    <property type="protein sequence ID" value="WJW69942.1"/>
    <property type="molecule type" value="Genomic_DNA"/>
</dbReference>
<proteinExistence type="predicted"/>
<dbReference type="Gene3D" id="3.40.720.10">
    <property type="entry name" value="Alkaline Phosphatase, subunit A"/>
    <property type="match status" value="1"/>
</dbReference>
<evidence type="ECO:0000313" key="4">
    <source>
        <dbReference type="Proteomes" id="UP001431572"/>
    </source>
</evidence>
<keyword evidence="4" id="KW-1185">Reference proteome</keyword>
<dbReference type="Proteomes" id="UP000521676">
    <property type="component" value="Unassembled WGS sequence"/>
</dbReference>
<dbReference type="InterPro" id="IPR002591">
    <property type="entry name" value="Phosphodiest/P_Trfase"/>
</dbReference>
<sequence length="450" mass="49587">MSNLKEIAERNLLQKQQLPDFFGSDMVRPSYDGLGLTNIPALALKLLGAEGATVPAYNPTMYNSNEISGAFEQLTKQSPINHIVVLLIDALGYDQLENQIKAGKVPSFEQVTQNPHNFYAPITSVYPSTTTTALTSVATARAPQDHGIMGTYNFFPDLGVSVNLIRFAAAFDSSLSISTQHLNQETLVPVPNIFTMLERKGIKTSQINYYAFENSGISRFTSSGSKAKYNGYYTPADAMATIRQSIEQLPVGGKQKSYTYAYISTIDTTAHAYGPLQPNYEAELAAIDFSLKREILSRLQREDVLLIITADHGQIHGPDDRIVWLNDHAALTSALITPVTGESRATYLHLRNGTGVLERTRAYIEAKFKGQVVALTRNEALAAGLFGEPEKEPSQQCLDRVGDLVLCPLDNWQVRQRLKGVDRLSFLVGVHGGLTRAEMLVPFLAMRLNQ</sequence>
<name>A0A8T7M7D3_9CHLR</name>
<dbReference type="GO" id="GO:0016787">
    <property type="term" value="F:hydrolase activity"/>
    <property type="evidence" value="ECO:0007669"/>
    <property type="project" value="UniProtKB-ARBA"/>
</dbReference>
<dbReference type="PANTHER" id="PTHR10151">
    <property type="entry name" value="ECTONUCLEOTIDE PYROPHOSPHATASE/PHOSPHODIESTERASE"/>
    <property type="match status" value="1"/>
</dbReference>
<dbReference type="EMBL" id="JACATZ010000003">
    <property type="protein sequence ID" value="NWJ48038.1"/>
    <property type="molecule type" value="Genomic_DNA"/>
</dbReference>
<accession>A0A8T7M7D3</accession>
<dbReference type="PANTHER" id="PTHR10151:SF120">
    <property type="entry name" value="BIS(5'-ADENOSYL)-TRIPHOSPHATASE"/>
    <property type="match status" value="1"/>
</dbReference>